<dbReference type="EMBL" id="LS483447">
    <property type="protein sequence ID" value="SQH73145.1"/>
    <property type="molecule type" value="Genomic_DNA"/>
</dbReference>
<proteinExistence type="predicted"/>
<protein>
    <recommendedName>
        <fullName evidence="3">DUF4249 domain-containing protein</fullName>
    </recommendedName>
</protein>
<sequence length="363" mass="41669">MNTMKRTSISKLLFAEKLFLLLLVWSMSSCIIKDIDIDLSEDHPHRVIVNGILEAGKYPELLVMHTMRKDDPGSSMAEGEFPFRVSEAEVTLHINGRLVEKRKLDSSNELKKQDTYMLSSPSLIQHKPLFYRGPDILNPGDQVKIEVSVPGYPDARVNQTVPLKANLEPVSVLEIRDKNNYFKHFQKDPDEKGDYRYLSYCLRYEDPKPAALQYYGIAARMFWPEDLSVEFYSPIWPGVDPVFGKRCVDFFRGAYGRYRSVEAYPLVIPYFSNYDLPSGSRNLCFLTPILPEGMRHRFTLYTIDEMYFRYASMHYGLEDWVDKGDSSLFDPDDSFLVEKTPSLSNVEGGSGLVLARTAMTVEL</sequence>
<dbReference type="InterPro" id="IPR025345">
    <property type="entry name" value="DUF4249"/>
</dbReference>
<name>A0A2X4PLA9_9PORP</name>
<organism evidence="1 2">
    <name type="scientific">Porphyromonas crevioricanis</name>
    <dbReference type="NCBI Taxonomy" id="393921"/>
    <lineage>
        <taxon>Bacteria</taxon>
        <taxon>Pseudomonadati</taxon>
        <taxon>Bacteroidota</taxon>
        <taxon>Bacteroidia</taxon>
        <taxon>Bacteroidales</taxon>
        <taxon>Porphyromonadaceae</taxon>
        <taxon>Porphyromonas</taxon>
    </lineage>
</organism>
<evidence type="ECO:0008006" key="3">
    <source>
        <dbReference type="Google" id="ProtNLM"/>
    </source>
</evidence>
<dbReference type="Proteomes" id="UP000249300">
    <property type="component" value="Chromosome 1"/>
</dbReference>
<dbReference type="AlphaFoldDB" id="A0A2X4PLA9"/>
<accession>A0A2X4PLA9</accession>
<dbReference type="Pfam" id="PF14054">
    <property type="entry name" value="DUF4249"/>
    <property type="match status" value="1"/>
</dbReference>
<keyword evidence="2" id="KW-1185">Reference proteome</keyword>
<evidence type="ECO:0000313" key="2">
    <source>
        <dbReference type="Proteomes" id="UP000249300"/>
    </source>
</evidence>
<reference evidence="1 2" key="1">
    <citation type="submission" date="2018-06" db="EMBL/GenBank/DDBJ databases">
        <authorList>
            <consortium name="Pathogen Informatics"/>
            <person name="Doyle S."/>
        </authorList>
    </citation>
    <scope>NUCLEOTIDE SEQUENCE [LARGE SCALE GENOMIC DNA]</scope>
    <source>
        <strain evidence="1 2">NCTC12858</strain>
    </source>
</reference>
<gene>
    <name evidence="1" type="ORF">NCTC12858_00989</name>
</gene>
<dbReference type="KEGG" id="pcre:NCTC12858_00989"/>
<evidence type="ECO:0000313" key="1">
    <source>
        <dbReference type="EMBL" id="SQH73145.1"/>
    </source>
</evidence>
<dbReference type="PROSITE" id="PS51257">
    <property type="entry name" value="PROKAR_LIPOPROTEIN"/>
    <property type="match status" value="1"/>
</dbReference>